<accession>A0A2V5LFU3</accession>
<protein>
    <recommendedName>
        <fullName evidence="3 7">Nuclease SbcCD subunit D</fullName>
    </recommendedName>
</protein>
<dbReference type="SUPFAM" id="SSF56300">
    <property type="entry name" value="Metallo-dependent phosphatases"/>
    <property type="match status" value="1"/>
</dbReference>
<evidence type="ECO:0000256" key="6">
    <source>
        <dbReference type="ARBA" id="ARBA00022839"/>
    </source>
</evidence>
<keyword evidence="6 7" id="KW-0269">Exonuclease</keyword>
<evidence type="ECO:0000256" key="3">
    <source>
        <dbReference type="ARBA" id="ARBA00013365"/>
    </source>
</evidence>
<dbReference type="SMR" id="A0A2V5LFU3"/>
<dbReference type="GO" id="GO:0006260">
    <property type="term" value="P:DNA replication"/>
    <property type="evidence" value="ECO:0007669"/>
    <property type="project" value="UniProtKB-KW"/>
</dbReference>
<dbReference type="OrthoDB" id="9773856at2"/>
<evidence type="ECO:0000256" key="5">
    <source>
        <dbReference type="ARBA" id="ARBA00022801"/>
    </source>
</evidence>
<dbReference type="Pfam" id="PF12320">
    <property type="entry name" value="SbcD_C"/>
    <property type="match status" value="1"/>
</dbReference>
<gene>
    <name evidence="7" type="primary">sbcD</name>
    <name evidence="10" type="ORF">CVV68_05395</name>
</gene>
<keyword evidence="7" id="KW-0255">Endonuclease</keyword>
<comment type="function">
    <text evidence="7">SbcCD cleaves DNA hairpin structures. These structures can inhibit DNA replication and are intermediates in certain DNA recombination reactions. The complex acts as a 3'-&gt;5' double strand exonuclease that can open hairpins. It also has a 5' single-strand endonuclease activity.</text>
</comment>
<evidence type="ECO:0000313" key="11">
    <source>
        <dbReference type="Proteomes" id="UP000247832"/>
    </source>
</evidence>
<keyword evidence="7" id="KW-0233">DNA recombination</keyword>
<evidence type="ECO:0000259" key="9">
    <source>
        <dbReference type="Pfam" id="PF12320"/>
    </source>
</evidence>
<dbReference type="InterPro" id="IPR050535">
    <property type="entry name" value="DNA_Repair-Maintenance_Comp"/>
</dbReference>
<dbReference type="Pfam" id="PF00149">
    <property type="entry name" value="Metallophos"/>
    <property type="match status" value="1"/>
</dbReference>
<proteinExistence type="inferred from homology"/>
<dbReference type="InterPro" id="IPR004843">
    <property type="entry name" value="Calcineurin-like_PHP"/>
</dbReference>
<comment type="subunit">
    <text evidence="2 7">Heterodimer of SbcC and SbcD.</text>
</comment>
<dbReference type="InterPro" id="IPR041796">
    <property type="entry name" value="Mre11_N"/>
</dbReference>
<dbReference type="GO" id="GO:0006310">
    <property type="term" value="P:DNA recombination"/>
    <property type="evidence" value="ECO:0007669"/>
    <property type="project" value="UniProtKB-KW"/>
</dbReference>
<dbReference type="PANTHER" id="PTHR30337">
    <property type="entry name" value="COMPONENT OF ATP-DEPENDENT DSDNA EXONUCLEASE"/>
    <property type="match status" value="1"/>
</dbReference>
<organism evidence="10 11">
    <name type="scientific">Arthrobacter livingstonensis</name>
    <dbReference type="NCBI Taxonomy" id="670078"/>
    <lineage>
        <taxon>Bacteria</taxon>
        <taxon>Bacillati</taxon>
        <taxon>Actinomycetota</taxon>
        <taxon>Actinomycetes</taxon>
        <taxon>Micrococcales</taxon>
        <taxon>Micrococcaceae</taxon>
        <taxon>Arthrobacter</taxon>
    </lineage>
</organism>
<keyword evidence="5 7" id="KW-0378">Hydrolase</keyword>
<evidence type="ECO:0000259" key="8">
    <source>
        <dbReference type="Pfam" id="PF00149"/>
    </source>
</evidence>
<dbReference type="GO" id="GO:0008408">
    <property type="term" value="F:3'-5' exonuclease activity"/>
    <property type="evidence" value="ECO:0007669"/>
    <property type="project" value="InterPro"/>
</dbReference>
<evidence type="ECO:0000256" key="4">
    <source>
        <dbReference type="ARBA" id="ARBA00022722"/>
    </source>
</evidence>
<evidence type="ECO:0000313" key="10">
    <source>
        <dbReference type="EMBL" id="PYI68733.1"/>
    </source>
</evidence>
<feature type="domain" description="Nuclease SbcCD subunit D C-terminal" evidence="9">
    <location>
        <begin position="272"/>
        <end position="325"/>
    </location>
</feature>
<dbReference type="PANTHER" id="PTHR30337:SF0">
    <property type="entry name" value="NUCLEASE SBCCD SUBUNIT D"/>
    <property type="match status" value="1"/>
</dbReference>
<evidence type="ECO:0000256" key="2">
    <source>
        <dbReference type="ARBA" id="ARBA00011322"/>
    </source>
</evidence>
<dbReference type="EMBL" id="QJVD01000004">
    <property type="protein sequence ID" value="PYI68733.1"/>
    <property type="molecule type" value="Genomic_DNA"/>
</dbReference>
<dbReference type="NCBIfam" id="TIGR00619">
    <property type="entry name" value="sbcd"/>
    <property type="match status" value="1"/>
</dbReference>
<feature type="domain" description="Calcineurin-like phosphoesterase" evidence="8">
    <location>
        <begin position="1"/>
        <end position="99"/>
    </location>
</feature>
<dbReference type="AlphaFoldDB" id="A0A2V5LFU3"/>
<keyword evidence="11" id="KW-1185">Reference proteome</keyword>
<reference evidence="10 11" key="1">
    <citation type="submission" date="2018-05" db="EMBL/GenBank/DDBJ databases">
        <title>Genetic diversity of glacier-inhabiting Cryobacterium bacteria in China and description of Cryobacterium mengkeensis sp. nov. and Arthrobacter glacialis sp. nov.</title>
        <authorList>
            <person name="Liu Q."/>
            <person name="Xin Y.-H."/>
        </authorList>
    </citation>
    <scope>NUCLEOTIDE SEQUENCE [LARGE SCALE GENOMIC DNA]</scope>
    <source>
        <strain evidence="10 11">LI2</strain>
    </source>
</reference>
<comment type="caution">
    <text evidence="10">The sequence shown here is derived from an EMBL/GenBank/DDBJ whole genome shotgun (WGS) entry which is preliminary data.</text>
</comment>
<keyword evidence="7" id="KW-0235">DNA replication</keyword>
<name>A0A2V5LFU3_9MICC</name>
<dbReference type="InterPro" id="IPR004593">
    <property type="entry name" value="SbcD"/>
</dbReference>
<dbReference type="GO" id="GO:0004519">
    <property type="term" value="F:endonuclease activity"/>
    <property type="evidence" value="ECO:0007669"/>
    <property type="project" value="UniProtKB-KW"/>
</dbReference>
<evidence type="ECO:0000256" key="1">
    <source>
        <dbReference type="ARBA" id="ARBA00010555"/>
    </source>
</evidence>
<keyword evidence="4 7" id="KW-0540">Nuclease</keyword>
<dbReference type="InterPro" id="IPR029052">
    <property type="entry name" value="Metallo-depent_PP-like"/>
</dbReference>
<dbReference type="Proteomes" id="UP000247832">
    <property type="component" value="Unassembled WGS sequence"/>
</dbReference>
<dbReference type="RefSeq" id="WP_110499984.1">
    <property type="nucleotide sequence ID" value="NZ_QJVD01000004.1"/>
</dbReference>
<sequence length="388" mass="41743">MKLLHTSDWHLGRSFHGVGTLPAQRRFADQLLGTVEDHGVDVVLLAGDVYDRALPNVDVVNLFDDILARLNAAGVPIVITSGNHDSATRLGFGGRIMERAGVHLRTRTADLDTPVLFPLTVSDGGPQLAVYGIPYLEPRLVAGELDAEPASHFSVTEAAVNRIKADLVSRPEGTAAVVLAHTFASGGITSASERDLAIGGVGAVPLDLFDAFTYTALGHLHGRQRLSETVRYAGSPLPYSFSEAAHTKGGWLIEITADGLAGVEKVDWPAERPLSLLRGKLEALLSGEEWAEAENHYCQVTLTDDDRPANAMERLRTRFPNTLVLMFEPEKARGAVAKSYSDRVSAAVDELDLCCGFLDHVRHRPADDDEQAVLRGALAAVHAQEAAL</sequence>
<comment type="similarity">
    <text evidence="1 7">Belongs to the SbcD family.</text>
</comment>
<dbReference type="Gene3D" id="3.60.21.10">
    <property type="match status" value="1"/>
</dbReference>
<evidence type="ECO:0000256" key="7">
    <source>
        <dbReference type="RuleBase" id="RU363069"/>
    </source>
</evidence>
<dbReference type="InterPro" id="IPR026843">
    <property type="entry name" value="SbcD_C"/>
</dbReference>
<dbReference type="CDD" id="cd00840">
    <property type="entry name" value="MPP_Mre11_N"/>
    <property type="match status" value="1"/>
</dbReference>